<dbReference type="GO" id="GO:0006508">
    <property type="term" value="P:proteolysis"/>
    <property type="evidence" value="ECO:0007669"/>
    <property type="project" value="UniProtKB-KW"/>
</dbReference>
<dbReference type="GO" id="GO:0004843">
    <property type="term" value="F:cysteine-type deubiquitinase activity"/>
    <property type="evidence" value="ECO:0007669"/>
    <property type="project" value="UniProtKB-EC"/>
</dbReference>
<dbReference type="RefSeq" id="XP_028874170.1">
    <property type="nucleotide sequence ID" value="XM_029020673.1"/>
</dbReference>
<dbReference type="InterPro" id="IPR028889">
    <property type="entry name" value="USP"/>
</dbReference>
<evidence type="ECO:0000256" key="4">
    <source>
        <dbReference type="ARBA" id="ARBA00022670"/>
    </source>
</evidence>
<evidence type="ECO:0000256" key="5">
    <source>
        <dbReference type="ARBA" id="ARBA00022786"/>
    </source>
</evidence>
<keyword evidence="5" id="KW-0833">Ubl conjugation pathway</keyword>
<comment type="catalytic activity">
    <reaction evidence="1">
        <text>Thiol-dependent hydrolysis of ester, thioester, amide, peptide and isopeptide bonds formed by the C-terminal Gly of ubiquitin (a 76-residue protein attached to proteins as an intracellular targeting signal).</text>
        <dbReference type="EC" id="3.4.19.12"/>
    </reaction>
</comment>
<accession>A0A1J4MIV7</accession>
<evidence type="ECO:0000256" key="8">
    <source>
        <dbReference type="SAM" id="MobiDB-lite"/>
    </source>
</evidence>
<dbReference type="GO" id="GO:0005634">
    <property type="term" value="C:nucleus"/>
    <property type="evidence" value="ECO:0007669"/>
    <property type="project" value="TreeGrafter"/>
</dbReference>
<proteinExistence type="inferred from homology"/>
<name>A0A1J4MIV7_9CRYT</name>
<dbReference type="InterPro" id="IPR018200">
    <property type="entry name" value="USP_CS"/>
</dbReference>
<dbReference type="GeneID" id="39980452"/>
<dbReference type="CDD" id="cd02661">
    <property type="entry name" value="Peptidase_C19E"/>
    <property type="match status" value="1"/>
</dbReference>
<dbReference type="Pfam" id="PF00443">
    <property type="entry name" value="UCH"/>
    <property type="match status" value="1"/>
</dbReference>
<evidence type="ECO:0000256" key="1">
    <source>
        <dbReference type="ARBA" id="ARBA00000707"/>
    </source>
</evidence>
<reference evidence="10 11" key="1">
    <citation type="submission" date="2016-10" db="EMBL/GenBank/DDBJ databases">
        <title>Reductive evolution of mitochondrial metabolism and differential evolution of invasion-related proteins in Cryptosporidium.</title>
        <authorList>
            <person name="Liu S."/>
            <person name="Roellig D.M."/>
            <person name="Guo Y."/>
            <person name="Li N."/>
            <person name="Frace M.A."/>
            <person name="Tang K."/>
            <person name="Zhang L."/>
            <person name="Feng Y."/>
            <person name="Xiao L."/>
        </authorList>
    </citation>
    <scope>NUCLEOTIDE SEQUENCE [LARGE SCALE GENOMIC DNA]</scope>
    <source>
        <strain evidence="10">39726</strain>
    </source>
</reference>
<gene>
    <name evidence="10" type="ORF">cubi_03659</name>
</gene>
<comment type="caution">
    <text evidence="10">The sequence shown here is derived from an EMBL/GenBank/DDBJ whole genome shotgun (WGS) entry which is preliminary data.</text>
</comment>
<evidence type="ECO:0000256" key="7">
    <source>
        <dbReference type="ARBA" id="ARBA00022807"/>
    </source>
</evidence>
<feature type="domain" description="USP" evidence="9">
    <location>
        <begin position="105"/>
        <end position="438"/>
    </location>
</feature>
<dbReference type="PANTHER" id="PTHR24006">
    <property type="entry name" value="UBIQUITIN CARBOXYL-TERMINAL HYDROLASE"/>
    <property type="match status" value="1"/>
</dbReference>
<protein>
    <recommendedName>
        <fullName evidence="3">ubiquitinyl hydrolase 1</fullName>
        <ecNumber evidence="3">3.4.19.12</ecNumber>
    </recommendedName>
</protein>
<dbReference type="PANTHER" id="PTHR24006:SF758">
    <property type="entry name" value="UBIQUITIN CARBOXYL-TERMINAL HYDROLASE 36"/>
    <property type="match status" value="1"/>
</dbReference>
<evidence type="ECO:0000256" key="6">
    <source>
        <dbReference type="ARBA" id="ARBA00022801"/>
    </source>
</evidence>
<dbReference type="InterPro" id="IPR001394">
    <property type="entry name" value="Peptidase_C19_UCH"/>
</dbReference>
<organism evidence="10 11">
    <name type="scientific">Cryptosporidium ubiquitum</name>
    <dbReference type="NCBI Taxonomy" id="857276"/>
    <lineage>
        <taxon>Eukaryota</taxon>
        <taxon>Sar</taxon>
        <taxon>Alveolata</taxon>
        <taxon>Apicomplexa</taxon>
        <taxon>Conoidasida</taxon>
        <taxon>Coccidia</taxon>
        <taxon>Eucoccidiorida</taxon>
        <taxon>Eimeriorina</taxon>
        <taxon>Cryptosporidiidae</taxon>
        <taxon>Cryptosporidium</taxon>
    </lineage>
</organism>
<evidence type="ECO:0000259" key="9">
    <source>
        <dbReference type="PROSITE" id="PS50235"/>
    </source>
</evidence>
<dbReference type="Proteomes" id="UP000186176">
    <property type="component" value="Unassembled WGS sequence"/>
</dbReference>
<dbReference type="OrthoDB" id="420187at2759"/>
<dbReference type="EC" id="3.4.19.12" evidence="3"/>
<dbReference type="PROSITE" id="PS50235">
    <property type="entry name" value="USP_3"/>
    <property type="match status" value="1"/>
</dbReference>
<evidence type="ECO:0000313" key="10">
    <source>
        <dbReference type="EMBL" id="OII72789.1"/>
    </source>
</evidence>
<dbReference type="GO" id="GO:0016579">
    <property type="term" value="P:protein deubiquitination"/>
    <property type="evidence" value="ECO:0007669"/>
    <property type="project" value="InterPro"/>
</dbReference>
<dbReference type="AlphaFoldDB" id="A0A1J4MIV7"/>
<feature type="region of interest" description="Disordered" evidence="8">
    <location>
        <begin position="42"/>
        <end position="67"/>
    </location>
</feature>
<keyword evidence="11" id="KW-1185">Reference proteome</keyword>
<dbReference type="InterPro" id="IPR038765">
    <property type="entry name" value="Papain-like_cys_pep_sf"/>
</dbReference>
<sequence>MASVLSQETEKRQHSHPLAIQLSTRVVNFVSGGLLANKPGMSDSSCVFDKPQNSDQSKKDQEKEQIVNNAPLGNPEYYYFPPELIADARDFLQPKELAHFRPYGRGLANPGWNICYFNSILQALTYAPYLSIDCLKRNHQTICKHKQQHLVCLMCMFEDHVNIMLENSSKSTPENQPVISSFIKCAQKLIWKRFRIGMMHDAQEFLRYFLEALHKSCLPKSLQADHAFRKIHPITASTTYIGQLFCGFFLSRIICSNCRYTSNTYDPFMDLPLDIMGVSNLENALKLFTKIEYLKGENRYMCPKCNQRSDASKQLLIEKSPPLLTIQLKRFSYVGHGSRKPNKAINFSEILDLEPFMAPKSCSNTNTFSSRSSSSHIYKLWAVVCHAGNTLSCGHYYTHAKSINNKWYCFNDDYVKPIRIENVLNENYKAYLLFYYKSDFNRDDLFRHSGTSIGSLEKNQSSIPLAPEISFINFHLKTGSKVFINTSDHNIKNNSNIRNPPQSSELEQNMNEFLDQLKANSSKNKSSNQDQSQNQGQNLTLQTAQNHQNTNDIRLVLTPASSTGINSQEFETRSSVKLESEPKEHRNTKVCIFSLRSLLLCDNWITRSKPRRNLATILYLKKLKKLGLSVDYFKKSKAGDSSKECGLISNINKSQVETWEDLNLSSDAIQSLEEAQKSLLARSNIRSDYDKEYDKGKVKKPLRRAMLASASATSTGKNTSKCQVKKSIYIEKGNIKDLNSLSTSELFDIASKNKGNLKNRNKKKTVRIR</sequence>
<keyword evidence="7" id="KW-0788">Thiol protease</keyword>
<evidence type="ECO:0000256" key="3">
    <source>
        <dbReference type="ARBA" id="ARBA00012759"/>
    </source>
</evidence>
<dbReference type="PROSITE" id="PS00973">
    <property type="entry name" value="USP_2"/>
    <property type="match status" value="1"/>
</dbReference>
<dbReference type="VEuPathDB" id="CryptoDB:cubi_03659"/>
<keyword evidence="4" id="KW-0645">Protease</keyword>
<dbReference type="InterPro" id="IPR050164">
    <property type="entry name" value="Peptidase_C19"/>
</dbReference>
<feature type="compositionally biased region" description="Basic and acidic residues" evidence="8">
    <location>
        <begin position="56"/>
        <end position="65"/>
    </location>
</feature>
<evidence type="ECO:0000256" key="2">
    <source>
        <dbReference type="ARBA" id="ARBA00009085"/>
    </source>
</evidence>
<dbReference type="GO" id="GO:0005829">
    <property type="term" value="C:cytosol"/>
    <property type="evidence" value="ECO:0007669"/>
    <property type="project" value="TreeGrafter"/>
</dbReference>
<evidence type="ECO:0000313" key="11">
    <source>
        <dbReference type="Proteomes" id="UP000186176"/>
    </source>
</evidence>
<dbReference type="Gene3D" id="3.90.70.10">
    <property type="entry name" value="Cysteine proteinases"/>
    <property type="match status" value="1"/>
</dbReference>
<dbReference type="EMBL" id="LRBP01000019">
    <property type="protein sequence ID" value="OII72789.1"/>
    <property type="molecule type" value="Genomic_DNA"/>
</dbReference>
<comment type="similarity">
    <text evidence="2">Belongs to the peptidase C19 family.</text>
</comment>
<keyword evidence="6 10" id="KW-0378">Hydrolase</keyword>
<dbReference type="SUPFAM" id="SSF54001">
    <property type="entry name" value="Cysteine proteinases"/>
    <property type="match status" value="1"/>
</dbReference>